<comment type="caution">
    <text evidence="7">The sequence shown here is derived from an EMBL/GenBank/DDBJ whole genome shotgun (WGS) entry which is preliminary data.</text>
</comment>
<comment type="catalytic activity">
    <reaction evidence="4">
        <text>L-proline + NADP(+) = 1-pyrroline-2-carboxylate + NADPH + H(+)</text>
        <dbReference type="Rhea" id="RHEA:20317"/>
        <dbReference type="ChEBI" id="CHEBI:15378"/>
        <dbReference type="ChEBI" id="CHEBI:39785"/>
        <dbReference type="ChEBI" id="CHEBI:57783"/>
        <dbReference type="ChEBI" id="CHEBI:58349"/>
        <dbReference type="ChEBI" id="CHEBI:60039"/>
        <dbReference type="EC" id="1.5.1.21"/>
    </reaction>
</comment>
<dbReference type="Pfam" id="PF02615">
    <property type="entry name" value="Ldh_2"/>
    <property type="match status" value="1"/>
</dbReference>
<proteinExistence type="inferred from homology"/>
<reference evidence="7" key="1">
    <citation type="submission" date="2020-09" db="EMBL/GenBank/DDBJ databases">
        <title>Genome seq and assembly of Devosia sp.</title>
        <authorList>
            <person name="Chhetri G."/>
        </authorList>
    </citation>
    <scope>NUCLEOTIDE SEQUENCE</scope>
    <source>
        <strain evidence="7">PTR5</strain>
    </source>
</reference>
<dbReference type="AlphaFoldDB" id="A0A927ISU3"/>
<dbReference type="Gene3D" id="3.30.1370.60">
    <property type="entry name" value="Hypothetical oxidoreductase yiak, domain 2"/>
    <property type="match status" value="1"/>
</dbReference>
<dbReference type="EMBL" id="JACYFU010000002">
    <property type="protein sequence ID" value="MBD8065192.1"/>
    <property type="molecule type" value="Genomic_DNA"/>
</dbReference>
<dbReference type="InterPro" id="IPR043143">
    <property type="entry name" value="Mal/L-sulf/L-lact_DH-like_NADP"/>
</dbReference>
<keyword evidence="8" id="KW-1185">Reference proteome</keyword>
<evidence type="ECO:0000256" key="4">
    <source>
        <dbReference type="ARBA" id="ARBA00052446"/>
    </source>
</evidence>
<keyword evidence="2" id="KW-0560">Oxidoreductase</keyword>
<name>A0A927ISU3_9HYPH</name>
<dbReference type="Proteomes" id="UP000654108">
    <property type="component" value="Unassembled WGS sequence"/>
</dbReference>
<dbReference type="EC" id="1.5.1.21" evidence="5"/>
<dbReference type="InterPro" id="IPR043144">
    <property type="entry name" value="Mal/L-sulf/L-lact_DH-like_ah"/>
</dbReference>
<dbReference type="Gene3D" id="1.10.1530.10">
    <property type="match status" value="1"/>
</dbReference>
<dbReference type="GO" id="GO:0050241">
    <property type="term" value="F:pyrroline-2-carboxylate reductase activity"/>
    <property type="evidence" value="ECO:0007669"/>
    <property type="project" value="UniProtKB-ARBA"/>
</dbReference>
<protein>
    <recommendedName>
        <fullName evidence="6">Delta(1)-pyrroline-2-carboxylate/Delta(1)-piperideine-2-carboxylate reductase</fullName>
        <ecNumber evidence="5">1.5.1.21</ecNumber>
    </recommendedName>
</protein>
<evidence type="ECO:0000313" key="8">
    <source>
        <dbReference type="Proteomes" id="UP000654108"/>
    </source>
</evidence>
<dbReference type="SUPFAM" id="SSF89733">
    <property type="entry name" value="L-sulfolactate dehydrogenase-like"/>
    <property type="match status" value="1"/>
</dbReference>
<evidence type="ECO:0000256" key="5">
    <source>
        <dbReference type="ARBA" id="ARBA00066966"/>
    </source>
</evidence>
<comment type="catalytic activity">
    <reaction evidence="3">
        <text>L-pipecolate + NADP(+) = Delta(1)-piperideine-2-carboxylate + NADPH + H(+)</text>
        <dbReference type="Rhea" id="RHEA:12524"/>
        <dbReference type="ChEBI" id="CHEBI:15378"/>
        <dbReference type="ChEBI" id="CHEBI:57783"/>
        <dbReference type="ChEBI" id="CHEBI:58349"/>
        <dbReference type="ChEBI" id="CHEBI:61185"/>
        <dbReference type="ChEBI" id="CHEBI:77631"/>
        <dbReference type="EC" id="1.5.1.21"/>
    </reaction>
</comment>
<accession>A0A927ISU3</accession>
<dbReference type="PANTHER" id="PTHR11091:SF0">
    <property type="entry name" value="MALATE DEHYDROGENASE"/>
    <property type="match status" value="1"/>
</dbReference>
<evidence type="ECO:0000256" key="3">
    <source>
        <dbReference type="ARBA" id="ARBA00050122"/>
    </source>
</evidence>
<dbReference type="PANTHER" id="PTHR11091">
    <property type="entry name" value="OXIDOREDUCTASE-RELATED"/>
    <property type="match status" value="1"/>
</dbReference>
<evidence type="ECO:0000256" key="6">
    <source>
        <dbReference type="ARBA" id="ARBA00068106"/>
    </source>
</evidence>
<gene>
    <name evidence="7" type="ORF">IC608_06885</name>
</gene>
<evidence type="ECO:0000256" key="2">
    <source>
        <dbReference type="ARBA" id="ARBA00023002"/>
    </source>
</evidence>
<dbReference type="GO" id="GO:0047125">
    <property type="term" value="F:delta1-piperideine-2-carboxylate reductase activity"/>
    <property type="evidence" value="ECO:0007669"/>
    <property type="project" value="UniProtKB-EC"/>
</dbReference>
<evidence type="ECO:0000256" key="1">
    <source>
        <dbReference type="ARBA" id="ARBA00006056"/>
    </source>
</evidence>
<sequence>MTDTVTLSLAALQRLLEEILLRHGCSADVAACIAHNYAIAEQDGAKSHGVFRLPAIVSTLKSGWLDGKAVPSVDDVSPGLVRVDARNGFTQPALAAGRALLLEKAKTCGIAAIAIRNSHHFGALWPDVEPFARDGLIALSVVNSMATVVPHGGTKPVYGTNPIAFATPREADDPLVFDQASSALANGDVQIAAREGHALPAGAGLDRYGNPTTDPQAVLDGGALLPFGGHKGSSIALMVEILCAGLTGGQFSFEVDWSEHEGALTPKTGQTIIVLDPERGASAPFRSRVEQLLTKLRAAGQERLPGDRRYANRRRAQLNGISLTRDEHEMLLAL</sequence>
<dbReference type="GO" id="GO:0006560">
    <property type="term" value="P:proline metabolic process"/>
    <property type="evidence" value="ECO:0007669"/>
    <property type="project" value="UniProtKB-ARBA"/>
</dbReference>
<comment type="similarity">
    <text evidence="1">Belongs to the LDH2/MDH2 oxidoreductase family.</text>
</comment>
<dbReference type="FunFam" id="3.30.1370.60:FF:000002">
    <property type="entry name" value="Malate/L-lactate family dehydrogenase"/>
    <property type="match status" value="1"/>
</dbReference>
<organism evidence="7 8">
    <name type="scientific">Devosia oryzisoli</name>
    <dbReference type="NCBI Taxonomy" id="2774138"/>
    <lineage>
        <taxon>Bacteria</taxon>
        <taxon>Pseudomonadati</taxon>
        <taxon>Pseudomonadota</taxon>
        <taxon>Alphaproteobacteria</taxon>
        <taxon>Hyphomicrobiales</taxon>
        <taxon>Devosiaceae</taxon>
        <taxon>Devosia</taxon>
    </lineage>
</organism>
<evidence type="ECO:0000313" key="7">
    <source>
        <dbReference type="EMBL" id="MBD8065192.1"/>
    </source>
</evidence>
<dbReference type="RefSeq" id="WP_191773908.1">
    <property type="nucleotide sequence ID" value="NZ_JACYFU010000002.1"/>
</dbReference>
<dbReference type="InterPro" id="IPR003767">
    <property type="entry name" value="Malate/L-lactate_DH-like"/>
</dbReference>
<dbReference type="InterPro" id="IPR036111">
    <property type="entry name" value="Mal/L-sulfo/L-lacto_DH-like_sf"/>
</dbReference>